<reference evidence="1" key="1">
    <citation type="submission" date="2021-06" db="EMBL/GenBank/DDBJ databases">
        <title>Comparative genomics, transcriptomics and evolutionary studies reveal genomic signatures of adaptation to plant cell wall in hemibiotrophic fungi.</title>
        <authorList>
            <consortium name="DOE Joint Genome Institute"/>
            <person name="Baroncelli R."/>
            <person name="Diaz J.F."/>
            <person name="Benocci T."/>
            <person name="Peng M."/>
            <person name="Battaglia E."/>
            <person name="Haridas S."/>
            <person name="Andreopoulos W."/>
            <person name="Labutti K."/>
            <person name="Pangilinan J."/>
            <person name="Floch G.L."/>
            <person name="Makela M.R."/>
            <person name="Henrissat B."/>
            <person name="Grigoriev I.V."/>
            <person name="Crouch J.A."/>
            <person name="De Vries R.P."/>
            <person name="Sukno S.A."/>
            <person name="Thon M.R."/>
        </authorList>
    </citation>
    <scope>NUCLEOTIDE SEQUENCE</scope>
    <source>
        <strain evidence="1">CBS 102054</strain>
    </source>
</reference>
<organism evidence="1 2">
    <name type="scientific">Colletotrichum phormii</name>
    <dbReference type="NCBI Taxonomy" id="359342"/>
    <lineage>
        <taxon>Eukaryota</taxon>
        <taxon>Fungi</taxon>
        <taxon>Dikarya</taxon>
        <taxon>Ascomycota</taxon>
        <taxon>Pezizomycotina</taxon>
        <taxon>Sordariomycetes</taxon>
        <taxon>Hypocreomycetidae</taxon>
        <taxon>Glomerellales</taxon>
        <taxon>Glomerellaceae</taxon>
        <taxon>Colletotrichum</taxon>
        <taxon>Colletotrichum acutatum species complex</taxon>
    </lineage>
</organism>
<proteinExistence type="predicted"/>
<name>A0AAJ0E7L3_9PEZI</name>
<evidence type="ECO:0000313" key="2">
    <source>
        <dbReference type="Proteomes" id="UP001243989"/>
    </source>
</evidence>
<evidence type="ECO:0000313" key="1">
    <source>
        <dbReference type="EMBL" id="KAK1621854.1"/>
    </source>
</evidence>
<comment type="caution">
    <text evidence="1">The sequence shown here is derived from an EMBL/GenBank/DDBJ whole genome shotgun (WGS) entry which is preliminary data.</text>
</comment>
<accession>A0AAJ0E7L3</accession>
<dbReference type="EMBL" id="JAHMHQ010000043">
    <property type="protein sequence ID" value="KAK1621854.1"/>
    <property type="molecule type" value="Genomic_DNA"/>
</dbReference>
<dbReference type="Proteomes" id="UP001243989">
    <property type="component" value="Unassembled WGS sequence"/>
</dbReference>
<dbReference type="AlphaFoldDB" id="A0AAJ0E7L3"/>
<sequence length="72" mass="8396">MEVMPGYLRFEPTRILSTIVLGFEGQQQCSSFVYHLSSKEDKVPACQAEKYRDTQRRLLNHSTLNDDYEKVP</sequence>
<dbReference type="GeneID" id="85467031"/>
<keyword evidence="2" id="KW-1185">Reference proteome</keyword>
<protein>
    <submittedName>
        <fullName evidence="1">Uncharacterized protein</fullName>
    </submittedName>
</protein>
<gene>
    <name evidence="1" type="ORF">BDP81DRAFT_171707</name>
</gene>
<dbReference type="RefSeq" id="XP_060437849.1">
    <property type="nucleotide sequence ID" value="XM_060582169.1"/>
</dbReference>